<dbReference type="GO" id="GO:0004869">
    <property type="term" value="F:cysteine-type endopeptidase inhibitor activity"/>
    <property type="evidence" value="ECO:0007669"/>
    <property type="project" value="TreeGrafter"/>
</dbReference>
<accession>A0A4Z2GY23</accession>
<dbReference type="Proteomes" id="UP000314294">
    <property type="component" value="Unassembled WGS sequence"/>
</dbReference>
<organism evidence="4 5">
    <name type="scientific">Liparis tanakae</name>
    <name type="common">Tanaka's snailfish</name>
    <dbReference type="NCBI Taxonomy" id="230148"/>
    <lineage>
        <taxon>Eukaryota</taxon>
        <taxon>Metazoa</taxon>
        <taxon>Chordata</taxon>
        <taxon>Craniata</taxon>
        <taxon>Vertebrata</taxon>
        <taxon>Euteleostomi</taxon>
        <taxon>Actinopterygii</taxon>
        <taxon>Neopterygii</taxon>
        <taxon>Teleostei</taxon>
        <taxon>Neoteleostei</taxon>
        <taxon>Acanthomorphata</taxon>
        <taxon>Eupercaria</taxon>
        <taxon>Perciformes</taxon>
        <taxon>Cottioidei</taxon>
        <taxon>Cottales</taxon>
        <taxon>Liparidae</taxon>
        <taxon>Liparis</taxon>
    </lineage>
</organism>
<reference evidence="4 5" key="1">
    <citation type="submission" date="2019-03" db="EMBL/GenBank/DDBJ databases">
        <title>First draft genome of Liparis tanakae, snailfish: a comprehensive survey of snailfish specific genes.</title>
        <authorList>
            <person name="Kim W."/>
            <person name="Song I."/>
            <person name="Jeong J.-H."/>
            <person name="Kim D."/>
            <person name="Kim S."/>
            <person name="Ryu S."/>
            <person name="Song J.Y."/>
            <person name="Lee S.K."/>
        </authorList>
    </citation>
    <scope>NUCLEOTIDE SEQUENCE [LARGE SCALE GENOMIC DNA]</scope>
    <source>
        <tissue evidence="4">Muscle</tissue>
    </source>
</reference>
<protein>
    <submittedName>
        <fullName evidence="4">Baculoviral IAP repeat-containing protein 6</fullName>
    </submittedName>
</protein>
<dbReference type="AlphaFoldDB" id="A0A4Z2GY23"/>
<evidence type="ECO:0000256" key="1">
    <source>
        <dbReference type="ARBA" id="ARBA00022679"/>
    </source>
</evidence>
<comment type="caution">
    <text evidence="4">The sequence shown here is derived from an EMBL/GenBank/DDBJ whole genome shotgun (WGS) entry which is preliminary data.</text>
</comment>
<name>A0A4Z2GY23_9TELE</name>
<dbReference type="GO" id="GO:0016740">
    <property type="term" value="F:transferase activity"/>
    <property type="evidence" value="ECO:0007669"/>
    <property type="project" value="UniProtKB-KW"/>
</dbReference>
<dbReference type="EMBL" id="SRLO01000382">
    <property type="protein sequence ID" value="TNN58349.1"/>
    <property type="molecule type" value="Genomic_DNA"/>
</dbReference>
<feature type="compositionally biased region" description="Acidic residues" evidence="3">
    <location>
        <begin position="63"/>
        <end position="76"/>
    </location>
</feature>
<gene>
    <name evidence="4" type="primary">BIRC6_2</name>
    <name evidence="4" type="ORF">EYF80_031471</name>
</gene>
<dbReference type="InterPro" id="IPR016135">
    <property type="entry name" value="UBQ-conjugating_enzyme/RWD"/>
</dbReference>
<evidence type="ECO:0000313" key="5">
    <source>
        <dbReference type="Proteomes" id="UP000314294"/>
    </source>
</evidence>
<dbReference type="Gene3D" id="3.10.110.10">
    <property type="entry name" value="Ubiquitin Conjugating Enzyme"/>
    <property type="match status" value="1"/>
</dbReference>
<keyword evidence="2" id="KW-0833">Ubl conjugation pathway</keyword>
<dbReference type="GO" id="GO:0005634">
    <property type="term" value="C:nucleus"/>
    <property type="evidence" value="ECO:0007669"/>
    <property type="project" value="TreeGrafter"/>
</dbReference>
<dbReference type="GO" id="GO:0043066">
    <property type="term" value="P:negative regulation of apoptotic process"/>
    <property type="evidence" value="ECO:0007669"/>
    <property type="project" value="TreeGrafter"/>
</dbReference>
<dbReference type="OrthoDB" id="2196114at2759"/>
<dbReference type="PANTHER" id="PTHR46116">
    <property type="entry name" value="(E3-INDEPENDENT) E2 UBIQUITIN-CONJUGATING ENZYME"/>
    <property type="match status" value="1"/>
</dbReference>
<feature type="region of interest" description="Disordered" evidence="3">
    <location>
        <begin position="102"/>
        <end position="124"/>
    </location>
</feature>
<sequence>MGSVSLSVPLSFDRLTGSIPSVSAVLDMARHVPLYRALLELLRAISTCTALVPLLLPLSGDPGQEEEEEEEEDEEHSEGQTSVGMLLAKMKTCVDTYTNRLRSKKDKSKGVVKPDSSDPEPEGLTLLVPDIQRTAEIVYAATTSLRQANQERKQVESSRKVSCRPKPLFILRSMEEKYVAAMKKLQFDTFEMVTEDDDGKVMFKVNYHYMSQVKNASDTNSAARSRRLAQEAVTLSTSLPLSASSSVFVRCDEERLDIMKVKYTPPRVIS</sequence>
<dbReference type="PANTHER" id="PTHR46116:SF39">
    <property type="entry name" value="BACULOVIRAL IAP REPEAT-CONTAINING PROTEIN 6"/>
    <property type="match status" value="1"/>
</dbReference>
<evidence type="ECO:0000256" key="3">
    <source>
        <dbReference type="SAM" id="MobiDB-lite"/>
    </source>
</evidence>
<evidence type="ECO:0000313" key="4">
    <source>
        <dbReference type="EMBL" id="TNN58349.1"/>
    </source>
</evidence>
<evidence type="ECO:0000256" key="2">
    <source>
        <dbReference type="ARBA" id="ARBA00022786"/>
    </source>
</evidence>
<feature type="region of interest" description="Disordered" evidence="3">
    <location>
        <begin position="59"/>
        <end position="81"/>
    </location>
</feature>
<keyword evidence="1" id="KW-0808">Transferase</keyword>
<proteinExistence type="predicted"/>
<keyword evidence="5" id="KW-1185">Reference proteome</keyword>